<name>A0A8K0G2K2_IGNLU</name>
<proteinExistence type="predicted"/>
<keyword evidence="3" id="KW-1185">Reference proteome</keyword>
<dbReference type="InterPro" id="IPR001584">
    <property type="entry name" value="Integrase_cat-core"/>
</dbReference>
<reference evidence="2" key="1">
    <citation type="submission" date="2019-08" db="EMBL/GenBank/DDBJ databases">
        <title>The genome of the North American firefly Photinus pyralis.</title>
        <authorList>
            <consortium name="Photinus pyralis genome working group"/>
            <person name="Fallon T.R."/>
            <person name="Sander Lower S.E."/>
            <person name="Weng J.-K."/>
        </authorList>
    </citation>
    <scope>NUCLEOTIDE SEQUENCE</scope>
    <source>
        <strain evidence="2">TRF0915ILg1</strain>
        <tissue evidence="2">Whole body</tissue>
    </source>
</reference>
<dbReference type="GO" id="GO:0015074">
    <property type="term" value="P:DNA integration"/>
    <property type="evidence" value="ECO:0007669"/>
    <property type="project" value="InterPro"/>
</dbReference>
<dbReference type="InterPro" id="IPR036397">
    <property type="entry name" value="RNaseH_sf"/>
</dbReference>
<gene>
    <name evidence="2" type="ORF">ILUMI_16748</name>
</gene>
<dbReference type="Proteomes" id="UP000801492">
    <property type="component" value="Unassembled WGS sequence"/>
</dbReference>
<evidence type="ECO:0000313" key="2">
    <source>
        <dbReference type="EMBL" id="KAF2889425.1"/>
    </source>
</evidence>
<sequence length="143" mass="16938">MQADLAEFIPYASQNKGHKYILVVINCYSKYLWARPLKTKNRKEVASALRNIFEKANDGMVPDNFQTDQGREFYNNHVTELMEEHNINHYSTYSILKASIAERIIRSLKGNLYQMFHLQGTHRWFDALQDVVDEYNRIKHRTI</sequence>
<dbReference type="AlphaFoldDB" id="A0A8K0G2K2"/>
<dbReference type="Pfam" id="PF00665">
    <property type="entry name" value="rve"/>
    <property type="match status" value="1"/>
</dbReference>
<protein>
    <recommendedName>
        <fullName evidence="1">Integrase catalytic domain-containing protein</fullName>
    </recommendedName>
</protein>
<accession>A0A8K0G2K2</accession>
<evidence type="ECO:0000259" key="1">
    <source>
        <dbReference type="PROSITE" id="PS50994"/>
    </source>
</evidence>
<dbReference type="OrthoDB" id="6343797at2759"/>
<dbReference type="PANTHER" id="PTHR46585">
    <property type="entry name" value="INTEGRASE CORE DOMAIN CONTAINING PROTEIN"/>
    <property type="match status" value="1"/>
</dbReference>
<dbReference type="InterPro" id="IPR012337">
    <property type="entry name" value="RNaseH-like_sf"/>
</dbReference>
<dbReference type="GO" id="GO:0003676">
    <property type="term" value="F:nucleic acid binding"/>
    <property type="evidence" value="ECO:0007669"/>
    <property type="project" value="InterPro"/>
</dbReference>
<evidence type="ECO:0000313" key="3">
    <source>
        <dbReference type="Proteomes" id="UP000801492"/>
    </source>
</evidence>
<feature type="domain" description="Integrase catalytic" evidence="1">
    <location>
        <begin position="1"/>
        <end position="143"/>
    </location>
</feature>
<dbReference type="PROSITE" id="PS50994">
    <property type="entry name" value="INTEGRASE"/>
    <property type="match status" value="1"/>
</dbReference>
<feature type="non-terminal residue" evidence="2">
    <location>
        <position position="143"/>
    </location>
</feature>
<dbReference type="EMBL" id="VTPC01066931">
    <property type="protein sequence ID" value="KAF2889425.1"/>
    <property type="molecule type" value="Genomic_DNA"/>
</dbReference>
<dbReference type="SUPFAM" id="SSF53098">
    <property type="entry name" value="Ribonuclease H-like"/>
    <property type="match status" value="1"/>
</dbReference>
<dbReference type="PANTHER" id="PTHR46585:SF1">
    <property type="entry name" value="CHROMO DOMAIN-CONTAINING PROTEIN"/>
    <property type="match status" value="1"/>
</dbReference>
<dbReference type="Gene3D" id="3.30.420.10">
    <property type="entry name" value="Ribonuclease H-like superfamily/Ribonuclease H"/>
    <property type="match status" value="1"/>
</dbReference>
<comment type="caution">
    <text evidence="2">The sequence shown here is derived from an EMBL/GenBank/DDBJ whole genome shotgun (WGS) entry which is preliminary data.</text>
</comment>
<organism evidence="2 3">
    <name type="scientific">Ignelater luminosus</name>
    <name type="common">Cucubano</name>
    <name type="synonym">Pyrophorus luminosus</name>
    <dbReference type="NCBI Taxonomy" id="2038154"/>
    <lineage>
        <taxon>Eukaryota</taxon>
        <taxon>Metazoa</taxon>
        <taxon>Ecdysozoa</taxon>
        <taxon>Arthropoda</taxon>
        <taxon>Hexapoda</taxon>
        <taxon>Insecta</taxon>
        <taxon>Pterygota</taxon>
        <taxon>Neoptera</taxon>
        <taxon>Endopterygota</taxon>
        <taxon>Coleoptera</taxon>
        <taxon>Polyphaga</taxon>
        <taxon>Elateriformia</taxon>
        <taxon>Elateroidea</taxon>
        <taxon>Elateridae</taxon>
        <taxon>Agrypninae</taxon>
        <taxon>Pyrophorini</taxon>
        <taxon>Ignelater</taxon>
    </lineage>
</organism>